<feature type="signal peptide" evidence="3">
    <location>
        <begin position="1"/>
        <end position="23"/>
    </location>
</feature>
<protein>
    <submittedName>
        <fullName evidence="5">S-layer homology domain-containing protein</fullName>
    </submittedName>
</protein>
<dbReference type="AlphaFoldDB" id="A0A9D9DVZ4"/>
<feature type="chain" id="PRO_5038542476" evidence="3">
    <location>
        <begin position="24"/>
        <end position="750"/>
    </location>
</feature>
<evidence type="ECO:0000313" key="6">
    <source>
        <dbReference type="Proteomes" id="UP000823611"/>
    </source>
</evidence>
<dbReference type="PROSITE" id="PS51272">
    <property type="entry name" value="SLH"/>
    <property type="match status" value="1"/>
</dbReference>
<evidence type="ECO:0000256" key="1">
    <source>
        <dbReference type="ARBA" id="ARBA00022737"/>
    </source>
</evidence>
<gene>
    <name evidence="5" type="ORF">IAC55_01260</name>
</gene>
<reference evidence="5" key="2">
    <citation type="journal article" date="2021" name="PeerJ">
        <title>Extensive microbial diversity within the chicken gut microbiome revealed by metagenomics and culture.</title>
        <authorList>
            <person name="Gilroy R."/>
            <person name="Ravi A."/>
            <person name="Getino M."/>
            <person name="Pursley I."/>
            <person name="Horton D.L."/>
            <person name="Alikhan N.F."/>
            <person name="Baker D."/>
            <person name="Gharbi K."/>
            <person name="Hall N."/>
            <person name="Watson M."/>
            <person name="Adriaenssens E.M."/>
            <person name="Foster-Nyarko E."/>
            <person name="Jarju S."/>
            <person name="Secka A."/>
            <person name="Antonio M."/>
            <person name="Oren A."/>
            <person name="Chaudhuri R.R."/>
            <person name="La Ragione R."/>
            <person name="Hildebrand F."/>
            <person name="Pallen M.J."/>
        </authorList>
    </citation>
    <scope>NUCLEOTIDE SEQUENCE</scope>
    <source>
        <strain evidence="5">F6-4510</strain>
    </source>
</reference>
<dbReference type="Proteomes" id="UP000823611">
    <property type="component" value="Unassembled WGS sequence"/>
</dbReference>
<dbReference type="EMBL" id="JADIMX010000026">
    <property type="protein sequence ID" value="MBO8433935.1"/>
    <property type="molecule type" value="Genomic_DNA"/>
</dbReference>
<evidence type="ECO:0000259" key="4">
    <source>
        <dbReference type="PROSITE" id="PS51272"/>
    </source>
</evidence>
<organism evidence="5 6">
    <name type="scientific">Candidatus Fimicola merdigallinarum</name>
    <dbReference type="NCBI Taxonomy" id="2840819"/>
    <lineage>
        <taxon>Bacteria</taxon>
        <taxon>Bacillati</taxon>
        <taxon>Bacillota</taxon>
        <taxon>Clostridia</taxon>
        <taxon>Lachnospirales</taxon>
        <taxon>Lachnospiraceae</taxon>
        <taxon>Lachnospiraceae incertae sedis</taxon>
        <taxon>Candidatus Fimicola</taxon>
    </lineage>
</organism>
<name>A0A9D9DVZ4_9FIRM</name>
<feature type="compositionally biased region" description="Basic and acidic residues" evidence="2">
    <location>
        <begin position="236"/>
        <end position="247"/>
    </location>
</feature>
<dbReference type="InterPro" id="IPR001119">
    <property type="entry name" value="SLH_dom"/>
</dbReference>
<evidence type="ECO:0000313" key="5">
    <source>
        <dbReference type="EMBL" id="MBO8433935.1"/>
    </source>
</evidence>
<feature type="compositionally biased region" description="Low complexity" evidence="2">
    <location>
        <begin position="225"/>
        <end position="235"/>
    </location>
</feature>
<keyword evidence="1" id="KW-0677">Repeat</keyword>
<reference evidence="5" key="1">
    <citation type="submission" date="2020-10" db="EMBL/GenBank/DDBJ databases">
        <authorList>
            <person name="Gilroy R."/>
        </authorList>
    </citation>
    <scope>NUCLEOTIDE SEQUENCE</scope>
    <source>
        <strain evidence="5">F6-4510</strain>
    </source>
</reference>
<evidence type="ECO:0000256" key="3">
    <source>
        <dbReference type="SAM" id="SignalP"/>
    </source>
</evidence>
<keyword evidence="3" id="KW-0732">Signal</keyword>
<accession>A0A9D9DVZ4</accession>
<dbReference type="Pfam" id="PF00395">
    <property type="entry name" value="SLH"/>
    <property type="match status" value="1"/>
</dbReference>
<comment type="caution">
    <text evidence="5">The sequence shown here is derived from an EMBL/GenBank/DDBJ whole genome shotgun (WGS) entry which is preliminary data.</text>
</comment>
<feature type="region of interest" description="Disordered" evidence="2">
    <location>
        <begin position="223"/>
        <end position="252"/>
    </location>
</feature>
<proteinExistence type="predicted"/>
<sequence>MKRKLAIAMAMFMAFSTVVPTFGAVTFKDINDMPWKGAEKFVSRAGELELMVGELSGGNRYFRAKDNVTCFETVQLVYSLLQKTDSLKSTDGVQSKWSYVMKQLGVPEWAYPSISYSLEYGIVSMTEVGKFTNSTKKTHNYASREAAAVILGKAMSDKYTLNPNASLKFKDASSVNDTSVQYVELLSRLEIFLGDNNNNFNPKVAINRAEMATIITKAYDKMKENSSSTGGNTTTDDNKKPTEEQKPVDTSVTISSGTVNAISDLGNSYLVTIIKNDGSKIGLFASGDTKVTNNGSGSATYTALSAGDVLKDIVYDGADIKSLTITYDADPGLNQSVSGTVKGTIDEFYNDVVYVNKSTGGTAKYDLDVNCEYLLDGKKATQKNIADALEDGRVDVTVTINVKGDATKLECTSKESDYTYGELKDISKSTVEIKKSGRTKTTEYGWADDDYSEVDLYLEGKTASYRDIVDAFDKYDTLYVKYVTDSKDDIKKLYASKYDLEDDNKDEDDDEDEKTLEGTINDISKRYIKFKKSGTSSYKEYDFEDIDVDNAVLKINGKTYDYYDFRDMLENGPFTATIELNKDGEVVRVVATTDDDKETSGIIKSMSSSQIAIATSSNKFDYAGAVTVSIDGNDEYDLDDLRDFVDDAYITVEADLTVKSGKVTKIEARIKEVEGELRYFNSNRGELEVRTKDRTTITFDFKSASLKVTGDEKNITDLDYYMNDKGREYDVIVEVDSSNGYAKAIDVTER</sequence>
<evidence type="ECO:0000256" key="2">
    <source>
        <dbReference type="SAM" id="MobiDB-lite"/>
    </source>
</evidence>
<feature type="domain" description="SLH" evidence="4">
    <location>
        <begin position="166"/>
        <end position="229"/>
    </location>
</feature>